<accession>A0ABW4JI18</accession>
<reference evidence="2" key="1">
    <citation type="journal article" date="2019" name="Int. J. Syst. Evol. Microbiol.">
        <title>The Global Catalogue of Microorganisms (GCM) 10K type strain sequencing project: providing services to taxonomists for standard genome sequencing and annotation.</title>
        <authorList>
            <consortium name="The Broad Institute Genomics Platform"/>
            <consortium name="The Broad Institute Genome Sequencing Center for Infectious Disease"/>
            <person name="Wu L."/>
            <person name="Ma J."/>
        </authorList>
    </citation>
    <scope>NUCLEOTIDE SEQUENCE [LARGE SCALE GENOMIC DNA]</scope>
    <source>
        <strain evidence="2">CGMCC 1.12286</strain>
    </source>
</reference>
<gene>
    <name evidence="1" type="ORF">ACFSB2_14750</name>
</gene>
<evidence type="ECO:0000313" key="2">
    <source>
        <dbReference type="Proteomes" id="UP001597079"/>
    </source>
</evidence>
<dbReference type="Proteomes" id="UP001597079">
    <property type="component" value="Unassembled WGS sequence"/>
</dbReference>
<dbReference type="EMBL" id="JBHUCX010000036">
    <property type="protein sequence ID" value="MFD1675961.1"/>
    <property type="molecule type" value="Genomic_DNA"/>
</dbReference>
<dbReference type="RefSeq" id="WP_377943852.1">
    <property type="nucleotide sequence ID" value="NZ_JBHUCX010000036.1"/>
</dbReference>
<name>A0ABW4JI18_9BACL</name>
<protein>
    <submittedName>
        <fullName evidence="1">Uncharacterized protein</fullName>
    </submittedName>
</protein>
<organism evidence="1 2">
    <name type="scientific">Alicyclobacillus fodiniaquatilis</name>
    <dbReference type="NCBI Taxonomy" id="1661150"/>
    <lineage>
        <taxon>Bacteria</taxon>
        <taxon>Bacillati</taxon>
        <taxon>Bacillota</taxon>
        <taxon>Bacilli</taxon>
        <taxon>Bacillales</taxon>
        <taxon>Alicyclobacillaceae</taxon>
        <taxon>Alicyclobacillus</taxon>
    </lineage>
</organism>
<evidence type="ECO:0000313" key="1">
    <source>
        <dbReference type="EMBL" id="MFD1675961.1"/>
    </source>
</evidence>
<proteinExistence type="predicted"/>
<keyword evidence="2" id="KW-1185">Reference proteome</keyword>
<comment type="caution">
    <text evidence="1">The sequence shown here is derived from an EMBL/GenBank/DDBJ whole genome shotgun (WGS) entry which is preliminary data.</text>
</comment>
<sequence length="60" mass="6740">MEWERKDSCGDNIEGSVTGTLTIKAKLIGNEIIHIVSMEFELQNTTNIFRAELELDDAAK</sequence>